<evidence type="ECO:0000313" key="2">
    <source>
        <dbReference type="EMBL" id="CAF0761310.1"/>
    </source>
</evidence>
<dbReference type="AlphaFoldDB" id="A0A813Q367"/>
<proteinExistence type="predicted"/>
<dbReference type="CDD" id="cd01670">
    <property type="entry name" value="Death"/>
    <property type="match status" value="2"/>
</dbReference>
<name>A0A813Q367_9BILA</name>
<dbReference type="Proteomes" id="UP000663879">
    <property type="component" value="Unassembled WGS sequence"/>
</dbReference>
<keyword evidence="3" id="KW-1185">Reference proteome</keyword>
<evidence type="ECO:0000313" key="3">
    <source>
        <dbReference type="Proteomes" id="UP000663879"/>
    </source>
</evidence>
<comment type="caution">
    <text evidence="2">The sequence shown here is derived from an EMBL/GenBank/DDBJ whole genome shotgun (WGS) entry which is preliminary data.</text>
</comment>
<dbReference type="InterPro" id="IPR011029">
    <property type="entry name" value="DEATH-like_dom_sf"/>
</dbReference>
<feature type="domain" description="Death" evidence="1">
    <location>
        <begin position="59"/>
        <end position="111"/>
    </location>
</feature>
<feature type="domain" description="Death" evidence="1">
    <location>
        <begin position="162"/>
        <end position="217"/>
    </location>
</feature>
<dbReference type="InterPro" id="IPR000488">
    <property type="entry name" value="Death_dom"/>
</dbReference>
<dbReference type="GO" id="GO:0007165">
    <property type="term" value="P:signal transduction"/>
    <property type="evidence" value="ECO:0007669"/>
    <property type="project" value="InterPro"/>
</dbReference>
<accession>A0A813Q367</accession>
<dbReference type="Gene3D" id="1.10.533.10">
    <property type="entry name" value="Death Domain, Fas"/>
    <property type="match status" value="2"/>
</dbReference>
<dbReference type="Pfam" id="PF00531">
    <property type="entry name" value="Death"/>
    <property type="match status" value="1"/>
</dbReference>
<dbReference type="PROSITE" id="PS50017">
    <property type="entry name" value="DEATH_DOMAIN"/>
    <property type="match status" value="2"/>
</dbReference>
<dbReference type="EMBL" id="CAJNOC010000435">
    <property type="protein sequence ID" value="CAF0761310.1"/>
    <property type="molecule type" value="Genomic_DNA"/>
</dbReference>
<dbReference type="SUPFAM" id="SSF47986">
    <property type="entry name" value="DEATH domain"/>
    <property type="match status" value="2"/>
</dbReference>
<gene>
    <name evidence="2" type="ORF">OXX778_LOCUS4445</name>
</gene>
<protein>
    <recommendedName>
        <fullName evidence="1">Death domain-containing protein</fullName>
    </recommendedName>
</protein>
<sequence length="234" mass="27810">MDLLADSIPISVHFKRRIDAGDEADSCKSLKKLKRVREHLEISDLFLWKLANRQENLLDWEEIGQQLGLNKCEIQQIESKYLNKDGLVECLYQVLLRFKLKSPENCTIKYLESKMLLVFDDTNPKTIMDKYVKQFEIEDYELEKKKLSDKMLWEISELMCVEWKSISRYLGLKESDIFEIERKFFDQDGLRECCYQALLRWSHNSSVFSLKHLCLSLIEQSFNFYAIKVLELLV</sequence>
<dbReference type="OrthoDB" id="10424799at2759"/>
<reference evidence="2" key="1">
    <citation type="submission" date="2021-02" db="EMBL/GenBank/DDBJ databases">
        <authorList>
            <person name="Nowell W R."/>
        </authorList>
    </citation>
    <scope>NUCLEOTIDE SEQUENCE</scope>
    <source>
        <strain evidence="2">Ploen Becks lab</strain>
    </source>
</reference>
<evidence type="ECO:0000259" key="1">
    <source>
        <dbReference type="PROSITE" id="PS50017"/>
    </source>
</evidence>
<organism evidence="2 3">
    <name type="scientific">Brachionus calyciflorus</name>
    <dbReference type="NCBI Taxonomy" id="104777"/>
    <lineage>
        <taxon>Eukaryota</taxon>
        <taxon>Metazoa</taxon>
        <taxon>Spiralia</taxon>
        <taxon>Gnathifera</taxon>
        <taxon>Rotifera</taxon>
        <taxon>Eurotatoria</taxon>
        <taxon>Monogononta</taxon>
        <taxon>Pseudotrocha</taxon>
        <taxon>Ploima</taxon>
        <taxon>Brachionidae</taxon>
        <taxon>Brachionus</taxon>
    </lineage>
</organism>